<evidence type="ECO:0000256" key="5">
    <source>
        <dbReference type="ARBA" id="ARBA00052482"/>
    </source>
</evidence>
<gene>
    <name evidence="11" type="ORF">PAHA3_1950</name>
</gene>
<feature type="domain" description="ABC transporter" evidence="10">
    <location>
        <begin position="24"/>
        <end position="260"/>
    </location>
</feature>
<comment type="catalytic activity">
    <reaction evidence="5">
        <text>a quaternary ammonium(out) + ATP + H2O = a quaternary ammonium(in) + ADP + phosphate + H(+)</text>
        <dbReference type="Rhea" id="RHEA:11036"/>
        <dbReference type="ChEBI" id="CHEBI:15377"/>
        <dbReference type="ChEBI" id="CHEBI:15378"/>
        <dbReference type="ChEBI" id="CHEBI:30616"/>
        <dbReference type="ChEBI" id="CHEBI:35267"/>
        <dbReference type="ChEBI" id="CHEBI:43474"/>
        <dbReference type="ChEBI" id="CHEBI:456216"/>
        <dbReference type="EC" id="7.6.2.9"/>
    </reaction>
</comment>
<dbReference type="GO" id="GO:0016887">
    <property type="term" value="F:ATP hydrolysis activity"/>
    <property type="evidence" value="ECO:0007669"/>
    <property type="project" value="InterPro"/>
</dbReference>
<evidence type="ECO:0000256" key="3">
    <source>
        <dbReference type="ARBA" id="ARBA00022741"/>
    </source>
</evidence>
<keyword evidence="4" id="KW-0067">ATP-binding</keyword>
<sequence>MKTLQKPFMNPSNKRNGTMGPPAIKFHHVCKTYAQSNEYAVNHVNLSIEEGEFITILGSSGSGKTTLLKMVNRLYEPSQGNIQVFGEDIAAIDPVMLRRKIGYVIQQVGLFPHMTIAKNIATVPRLLKWDKEKTEQRVSELLHLVGLDPRTYEHRYPSQLSGGQQQRIGLARALATNPAIMLLDEPFGALDAITRLHLQDELLKIHRGSNKTFLFVTHDINEAFKLGTRVIIMNQGKVCQFDTPKEIVKHPADEFVASLIQSSREQERFWEDLE</sequence>
<dbReference type="InterPro" id="IPR017871">
    <property type="entry name" value="ABC_transporter-like_CS"/>
</dbReference>
<dbReference type="Proteomes" id="UP000069697">
    <property type="component" value="Unassembled WGS sequence"/>
</dbReference>
<comment type="similarity">
    <text evidence="1">Belongs to the ABC transporter superfamily.</text>
</comment>
<dbReference type="InterPro" id="IPR003593">
    <property type="entry name" value="AAA+_ATPase"/>
</dbReference>
<dbReference type="Gene3D" id="3.40.50.300">
    <property type="entry name" value="P-loop containing nucleotide triphosphate hydrolases"/>
    <property type="match status" value="1"/>
</dbReference>
<keyword evidence="3" id="KW-0547">Nucleotide-binding</keyword>
<dbReference type="AlphaFoldDB" id="A0A100VLD2"/>
<dbReference type="PROSITE" id="PS50893">
    <property type="entry name" value="ABC_TRANSPORTER_2"/>
    <property type="match status" value="1"/>
</dbReference>
<dbReference type="PANTHER" id="PTHR43117:SF4">
    <property type="entry name" value="OSMOPROTECTANT IMPORT ATP-BINDING PROTEIN OSMV"/>
    <property type="match status" value="1"/>
</dbReference>
<dbReference type="SMART" id="SM00382">
    <property type="entry name" value="AAA"/>
    <property type="match status" value="1"/>
</dbReference>
<proteinExistence type="inferred from homology"/>
<evidence type="ECO:0000256" key="9">
    <source>
        <dbReference type="SAM" id="MobiDB-lite"/>
    </source>
</evidence>
<evidence type="ECO:0000313" key="11">
    <source>
        <dbReference type="EMBL" id="GAS81876.1"/>
    </source>
</evidence>
<dbReference type="EMBL" id="BCNV01000001">
    <property type="protein sequence ID" value="GAS81876.1"/>
    <property type="molecule type" value="Genomic_DNA"/>
</dbReference>
<evidence type="ECO:0000256" key="8">
    <source>
        <dbReference type="ARBA" id="ARBA00070305"/>
    </source>
</evidence>
<evidence type="ECO:0000259" key="10">
    <source>
        <dbReference type="PROSITE" id="PS50893"/>
    </source>
</evidence>
<evidence type="ECO:0000256" key="2">
    <source>
        <dbReference type="ARBA" id="ARBA00022448"/>
    </source>
</evidence>
<keyword evidence="2" id="KW-0813">Transport</keyword>
<reference evidence="11 12" key="1">
    <citation type="journal article" date="2016" name="Genome Announc.">
        <title>Draft Genome Sequence of Paenibacillus amylolyticus Heshi-A3, Isolated from Fermented Rice Bran in a Japanese Fermented Seafood Dish.</title>
        <authorList>
            <person name="Akuzawa S."/>
            <person name="Nagaoka J."/>
            <person name="Kanekatsu M."/>
            <person name="Kubota E."/>
            <person name="Ohtake R."/>
            <person name="Suzuki T."/>
            <person name="Kanesaki Y."/>
        </authorList>
    </citation>
    <scope>NUCLEOTIDE SEQUENCE [LARGE SCALE GENOMIC DNA]</scope>
    <source>
        <strain evidence="11 12">Heshi-A3</strain>
    </source>
</reference>
<evidence type="ECO:0000313" key="12">
    <source>
        <dbReference type="Proteomes" id="UP000069697"/>
    </source>
</evidence>
<evidence type="ECO:0000256" key="6">
    <source>
        <dbReference type="ARBA" id="ARBA00063934"/>
    </source>
</evidence>
<evidence type="ECO:0000256" key="7">
    <source>
        <dbReference type="ARBA" id="ARBA00066388"/>
    </source>
</evidence>
<dbReference type="InterPro" id="IPR003439">
    <property type="entry name" value="ABC_transporter-like_ATP-bd"/>
</dbReference>
<name>A0A100VLD2_PAEAM</name>
<dbReference type="GO" id="GO:0005524">
    <property type="term" value="F:ATP binding"/>
    <property type="evidence" value="ECO:0007669"/>
    <property type="project" value="UniProtKB-KW"/>
</dbReference>
<dbReference type="GO" id="GO:0015418">
    <property type="term" value="F:ABC-type quaternary ammonium compound transporting activity"/>
    <property type="evidence" value="ECO:0007669"/>
    <property type="project" value="UniProtKB-EC"/>
</dbReference>
<accession>A0A100VLD2</accession>
<organism evidence="11 12">
    <name type="scientific">Paenibacillus amylolyticus</name>
    <dbReference type="NCBI Taxonomy" id="1451"/>
    <lineage>
        <taxon>Bacteria</taxon>
        <taxon>Bacillati</taxon>
        <taxon>Bacillota</taxon>
        <taxon>Bacilli</taxon>
        <taxon>Bacillales</taxon>
        <taxon>Paenibacillaceae</taxon>
        <taxon>Paenibacillus</taxon>
    </lineage>
</organism>
<comment type="subunit">
    <text evidence="6">The complex is composed of two ATP-binding proteins (OpuCA), two transmembrane proteins (OpuCB and OpuCD) and a solute-binding protein (OpuCC).</text>
</comment>
<dbReference type="SUPFAM" id="SSF52540">
    <property type="entry name" value="P-loop containing nucleoside triphosphate hydrolases"/>
    <property type="match status" value="1"/>
</dbReference>
<evidence type="ECO:0000256" key="4">
    <source>
        <dbReference type="ARBA" id="ARBA00022840"/>
    </source>
</evidence>
<dbReference type="EC" id="7.6.2.9" evidence="7"/>
<dbReference type="FunFam" id="3.40.50.300:FF:000425">
    <property type="entry name" value="Probable ABC transporter, ATP-binding subunit"/>
    <property type="match status" value="1"/>
</dbReference>
<dbReference type="PANTHER" id="PTHR43117">
    <property type="entry name" value="OSMOPROTECTANT IMPORT ATP-BINDING PROTEIN OSMV"/>
    <property type="match status" value="1"/>
</dbReference>
<feature type="region of interest" description="Disordered" evidence="9">
    <location>
        <begin position="1"/>
        <end position="20"/>
    </location>
</feature>
<dbReference type="Pfam" id="PF00005">
    <property type="entry name" value="ABC_tran"/>
    <property type="match status" value="1"/>
</dbReference>
<comment type="caution">
    <text evidence="11">The sequence shown here is derived from an EMBL/GenBank/DDBJ whole genome shotgun (WGS) entry which is preliminary data.</text>
</comment>
<evidence type="ECO:0000256" key="1">
    <source>
        <dbReference type="ARBA" id="ARBA00005417"/>
    </source>
</evidence>
<dbReference type="InterPro" id="IPR027417">
    <property type="entry name" value="P-loop_NTPase"/>
</dbReference>
<dbReference type="PROSITE" id="PS00211">
    <property type="entry name" value="ABC_TRANSPORTER_1"/>
    <property type="match status" value="1"/>
</dbReference>
<protein>
    <recommendedName>
        <fullName evidence="8">Carnitine transport ATP-binding protein OpuCA</fullName>
        <ecNumber evidence="7">7.6.2.9</ecNumber>
    </recommendedName>
</protein>
<reference evidence="12" key="2">
    <citation type="submission" date="2016-01" db="EMBL/GenBank/DDBJ databases">
        <title>Draft Genome Sequence of Paenibacillus amylolyticus Heshi-A3 that Was Isolated from Fermented Rice Bran with Aging Salted Mackerel, Which Was Named Heshiko as Traditional Fermented Seafood in Japan.</title>
        <authorList>
            <person name="Akuzawa S."/>
            <person name="Nakagawa J."/>
            <person name="Kanekatsu T."/>
            <person name="Kubota E."/>
            <person name="Ohtake R."/>
            <person name="Suzuki T."/>
            <person name="Kanesaki Y."/>
        </authorList>
    </citation>
    <scope>NUCLEOTIDE SEQUENCE [LARGE SCALE GENOMIC DNA]</scope>
    <source>
        <strain evidence="12">Heshi-A3</strain>
    </source>
</reference>